<dbReference type="Proteomes" id="UP000807306">
    <property type="component" value="Unassembled WGS sequence"/>
</dbReference>
<dbReference type="EMBL" id="MU157881">
    <property type="protein sequence ID" value="KAF9525632.1"/>
    <property type="molecule type" value="Genomic_DNA"/>
</dbReference>
<feature type="chain" id="PRO_5040252740" evidence="2">
    <location>
        <begin position="21"/>
        <end position="305"/>
    </location>
</feature>
<feature type="transmembrane region" description="Helical" evidence="1">
    <location>
        <begin position="185"/>
        <end position="205"/>
    </location>
</feature>
<protein>
    <submittedName>
        <fullName evidence="3">Uncharacterized protein</fullName>
    </submittedName>
</protein>
<dbReference type="PANTHER" id="PTHR35043:SF7">
    <property type="entry name" value="TRANSCRIPTION FACTOR DOMAIN-CONTAINING PROTEIN"/>
    <property type="match status" value="1"/>
</dbReference>
<feature type="transmembrane region" description="Helical" evidence="1">
    <location>
        <begin position="248"/>
        <end position="266"/>
    </location>
</feature>
<accession>A0A9P6JLU1</accession>
<reference evidence="3" key="1">
    <citation type="submission" date="2020-11" db="EMBL/GenBank/DDBJ databases">
        <authorList>
            <consortium name="DOE Joint Genome Institute"/>
            <person name="Ahrendt S."/>
            <person name="Riley R."/>
            <person name="Andreopoulos W."/>
            <person name="Labutti K."/>
            <person name="Pangilinan J."/>
            <person name="Ruiz-Duenas F.J."/>
            <person name="Barrasa J.M."/>
            <person name="Sanchez-Garcia M."/>
            <person name="Camarero S."/>
            <person name="Miyauchi S."/>
            <person name="Serrano A."/>
            <person name="Linde D."/>
            <person name="Babiker R."/>
            <person name="Drula E."/>
            <person name="Ayuso-Fernandez I."/>
            <person name="Pacheco R."/>
            <person name="Padilla G."/>
            <person name="Ferreira P."/>
            <person name="Barriuso J."/>
            <person name="Kellner H."/>
            <person name="Castanera R."/>
            <person name="Alfaro M."/>
            <person name="Ramirez L."/>
            <person name="Pisabarro A.G."/>
            <person name="Kuo A."/>
            <person name="Tritt A."/>
            <person name="Lipzen A."/>
            <person name="He G."/>
            <person name="Yan M."/>
            <person name="Ng V."/>
            <person name="Cullen D."/>
            <person name="Martin F."/>
            <person name="Rosso M.-N."/>
            <person name="Henrissat B."/>
            <person name="Hibbett D."/>
            <person name="Martinez A.T."/>
            <person name="Grigoriev I.V."/>
        </authorList>
    </citation>
    <scope>NUCLEOTIDE SEQUENCE</scope>
    <source>
        <strain evidence="3">CBS 506.95</strain>
    </source>
</reference>
<feature type="transmembrane region" description="Helical" evidence="1">
    <location>
        <begin position="217"/>
        <end position="242"/>
    </location>
</feature>
<feature type="signal peptide" evidence="2">
    <location>
        <begin position="1"/>
        <end position="20"/>
    </location>
</feature>
<keyword evidence="1" id="KW-0472">Membrane</keyword>
<keyword evidence="1" id="KW-0812">Transmembrane</keyword>
<evidence type="ECO:0000313" key="3">
    <source>
        <dbReference type="EMBL" id="KAF9525632.1"/>
    </source>
</evidence>
<keyword evidence="2" id="KW-0732">Signal</keyword>
<keyword evidence="4" id="KW-1185">Reference proteome</keyword>
<feature type="non-terminal residue" evidence="3">
    <location>
        <position position="1"/>
    </location>
</feature>
<evidence type="ECO:0000256" key="2">
    <source>
        <dbReference type="SAM" id="SignalP"/>
    </source>
</evidence>
<dbReference type="AlphaFoldDB" id="A0A9P6JLU1"/>
<dbReference type="OrthoDB" id="9451547at2759"/>
<evidence type="ECO:0000256" key="1">
    <source>
        <dbReference type="SAM" id="Phobius"/>
    </source>
</evidence>
<feature type="transmembrane region" description="Helical" evidence="1">
    <location>
        <begin position="90"/>
        <end position="108"/>
    </location>
</feature>
<evidence type="ECO:0000313" key="4">
    <source>
        <dbReference type="Proteomes" id="UP000807306"/>
    </source>
</evidence>
<organism evidence="3 4">
    <name type="scientific">Crepidotus variabilis</name>
    <dbReference type="NCBI Taxonomy" id="179855"/>
    <lineage>
        <taxon>Eukaryota</taxon>
        <taxon>Fungi</taxon>
        <taxon>Dikarya</taxon>
        <taxon>Basidiomycota</taxon>
        <taxon>Agaricomycotina</taxon>
        <taxon>Agaricomycetes</taxon>
        <taxon>Agaricomycetidae</taxon>
        <taxon>Agaricales</taxon>
        <taxon>Agaricineae</taxon>
        <taxon>Crepidotaceae</taxon>
        <taxon>Crepidotus</taxon>
    </lineage>
</organism>
<sequence length="305" mass="34568">GWTMTHSFFLIMGGLKICKCGKETEVLSSTTVHKLSKAELRRIVEAVTVDDIEDKSKSDFISKSLTVFQSTWFIIQCVARGIQHLPMTEMELLAVALASLNGLMYLFWWNKPLDAQTPILVHLGLKPCPSRQSTLSLTEATVDNGTFLHSSLLVRLKSRISIQSERSSINKLQLFDTSLSRRKAYTMYILLGIIGSIFGGVHLIAWGFTFRDHSTWLLWQMSAITITVCPLIFAASVCYFMIYDTVYLSYHAVWFMVLFWVLFALYPSARVILFGEAFVLLVLKQLNPAVYADVDWAGFIPHFGR</sequence>
<gene>
    <name evidence="3" type="ORF">CPB83DRAFT_771742</name>
</gene>
<name>A0A9P6JLU1_9AGAR</name>
<dbReference type="PANTHER" id="PTHR35043">
    <property type="entry name" value="TRANSCRIPTION FACTOR DOMAIN-CONTAINING PROTEIN"/>
    <property type="match status" value="1"/>
</dbReference>
<proteinExistence type="predicted"/>
<comment type="caution">
    <text evidence="3">The sequence shown here is derived from an EMBL/GenBank/DDBJ whole genome shotgun (WGS) entry which is preliminary data.</text>
</comment>
<keyword evidence="1" id="KW-1133">Transmembrane helix</keyword>